<dbReference type="PROSITE" id="PS51755">
    <property type="entry name" value="OMPR_PHOB"/>
    <property type="match status" value="1"/>
</dbReference>
<dbReference type="GO" id="GO:0006355">
    <property type="term" value="P:regulation of DNA-templated transcription"/>
    <property type="evidence" value="ECO:0007669"/>
    <property type="project" value="InterPro"/>
</dbReference>
<dbReference type="AlphaFoldDB" id="A0A133PKB4"/>
<keyword evidence="3" id="KW-0805">Transcription regulation</keyword>
<dbReference type="InterPro" id="IPR036388">
    <property type="entry name" value="WH-like_DNA-bd_sf"/>
</dbReference>
<dbReference type="RefSeq" id="WP_005955155.1">
    <property type="nucleotide sequence ID" value="NZ_CABJAL010000001.1"/>
</dbReference>
<evidence type="ECO:0000256" key="2">
    <source>
        <dbReference type="ARBA" id="ARBA00023012"/>
    </source>
</evidence>
<gene>
    <name evidence="10" type="ORF">HMPREF3229_01463</name>
</gene>
<dbReference type="Gene3D" id="6.10.250.690">
    <property type="match status" value="1"/>
</dbReference>
<name>A0A133PKB4_9FIRM</name>
<evidence type="ECO:0000256" key="3">
    <source>
        <dbReference type="ARBA" id="ARBA00023015"/>
    </source>
</evidence>
<evidence type="ECO:0000259" key="8">
    <source>
        <dbReference type="PROSITE" id="PS50110"/>
    </source>
</evidence>
<dbReference type="EMBL" id="LRQE01000038">
    <property type="protein sequence ID" value="KXA28991.1"/>
    <property type="molecule type" value="Genomic_DNA"/>
</dbReference>
<dbReference type="SMART" id="SM00448">
    <property type="entry name" value="REC"/>
    <property type="match status" value="1"/>
</dbReference>
<sequence length="233" mass="27046">MEEKILVVDDESAISDIIKFNFEKEGYLVETACNGKEAIALAKENNYDLILLDIMMPKLNGFEALREIRKTSDVPVIMLTAREEEVDKVLGLELGADDYVVKPFSMRELLARVKAVLRRFDSPDKKDDSSILKVMDLEIDLNKYQVLRGDEVIELTLREFELLKFLASYPGRVFSREELLEEVWEYEYYGDIRTVDVTVRRLREKIEDEKKGFKYIKTKRGVGYFFASDNGEA</sequence>
<dbReference type="PROSITE" id="PS50110">
    <property type="entry name" value="RESPONSE_REGULATORY"/>
    <property type="match status" value="1"/>
</dbReference>
<dbReference type="GO" id="GO:0000976">
    <property type="term" value="F:transcription cis-regulatory region binding"/>
    <property type="evidence" value="ECO:0007669"/>
    <property type="project" value="TreeGrafter"/>
</dbReference>
<keyword evidence="4 7" id="KW-0238">DNA-binding</keyword>
<dbReference type="Pfam" id="PF00072">
    <property type="entry name" value="Response_reg"/>
    <property type="match status" value="1"/>
</dbReference>
<accession>A0A133PKB4</accession>
<evidence type="ECO:0000256" key="1">
    <source>
        <dbReference type="ARBA" id="ARBA00022553"/>
    </source>
</evidence>
<dbReference type="Pfam" id="PF00486">
    <property type="entry name" value="Trans_reg_C"/>
    <property type="match status" value="1"/>
</dbReference>
<evidence type="ECO:0000256" key="5">
    <source>
        <dbReference type="ARBA" id="ARBA00023163"/>
    </source>
</evidence>
<dbReference type="Gene3D" id="3.40.50.2300">
    <property type="match status" value="1"/>
</dbReference>
<dbReference type="GO" id="GO:0005829">
    <property type="term" value="C:cytosol"/>
    <property type="evidence" value="ECO:0007669"/>
    <property type="project" value="TreeGrafter"/>
</dbReference>
<dbReference type="FunFam" id="3.40.50.2300:FF:000001">
    <property type="entry name" value="DNA-binding response regulator PhoB"/>
    <property type="match status" value="1"/>
</dbReference>
<dbReference type="Proteomes" id="UP000070174">
    <property type="component" value="Unassembled WGS sequence"/>
</dbReference>
<feature type="domain" description="Response regulatory" evidence="8">
    <location>
        <begin position="4"/>
        <end position="117"/>
    </location>
</feature>
<keyword evidence="5" id="KW-0804">Transcription</keyword>
<dbReference type="Gene3D" id="1.10.10.10">
    <property type="entry name" value="Winged helix-like DNA-binding domain superfamily/Winged helix DNA-binding domain"/>
    <property type="match status" value="1"/>
</dbReference>
<dbReference type="SUPFAM" id="SSF52172">
    <property type="entry name" value="CheY-like"/>
    <property type="match status" value="1"/>
</dbReference>
<reference evidence="10 11" key="1">
    <citation type="submission" date="2016-01" db="EMBL/GenBank/DDBJ databases">
        <authorList>
            <person name="Oliw E.H."/>
        </authorList>
    </citation>
    <scope>NUCLEOTIDE SEQUENCE [LARGE SCALE GENOMIC DNA]</scope>
    <source>
        <strain evidence="10 11">CMW7756A</strain>
    </source>
</reference>
<keyword evidence="1 6" id="KW-0597">Phosphoprotein</keyword>
<dbReference type="FunFam" id="1.10.10.10:FF:000018">
    <property type="entry name" value="DNA-binding response regulator ResD"/>
    <property type="match status" value="1"/>
</dbReference>
<dbReference type="InterPro" id="IPR039420">
    <property type="entry name" value="WalR-like"/>
</dbReference>
<dbReference type="GO" id="GO:0032993">
    <property type="term" value="C:protein-DNA complex"/>
    <property type="evidence" value="ECO:0007669"/>
    <property type="project" value="TreeGrafter"/>
</dbReference>
<evidence type="ECO:0000256" key="7">
    <source>
        <dbReference type="PROSITE-ProRule" id="PRU01091"/>
    </source>
</evidence>
<evidence type="ECO:0000256" key="6">
    <source>
        <dbReference type="PROSITE-ProRule" id="PRU00169"/>
    </source>
</evidence>
<organism evidence="10">
    <name type="scientific">Peptoniphilus harei</name>
    <dbReference type="NCBI Taxonomy" id="54005"/>
    <lineage>
        <taxon>Bacteria</taxon>
        <taxon>Bacillati</taxon>
        <taxon>Bacillota</taxon>
        <taxon>Tissierellia</taxon>
        <taxon>Tissierellales</taxon>
        <taxon>Peptoniphilaceae</taxon>
        <taxon>Peptoniphilus</taxon>
    </lineage>
</organism>
<dbReference type="GO" id="GO:0000156">
    <property type="term" value="F:phosphorelay response regulator activity"/>
    <property type="evidence" value="ECO:0007669"/>
    <property type="project" value="TreeGrafter"/>
</dbReference>
<evidence type="ECO:0000313" key="10">
    <source>
        <dbReference type="EMBL" id="KXA28991.1"/>
    </source>
</evidence>
<comment type="caution">
    <text evidence="10">The sequence shown here is derived from an EMBL/GenBank/DDBJ whole genome shotgun (WGS) entry which is preliminary data.</text>
</comment>
<protein>
    <submittedName>
        <fullName evidence="10">Transcriptional regulatory protein WalR</fullName>
    </submittedName>
</protein>
<feature type="modified residue" description="4-aspartylphosphate" evidence="6">
    <location>
        <position position="53"/>
    </location>
</feature>
<dbReference type="InterPro" id="IPR001789">
    <property type="entry name" value="Sig_transdc_resp-reg_receiver"/>
</dbReference>
<dbReference type="InterPro" id="IPR011006">
    <property type="entry name" value="CheY-like_superfamily"/>
</dbReference>
<evidence type="ECO:0000259" key="9">
    <source>
        <dbReference type="PROSITE" id="PS51755"/>
    </source>
</evidence>
<proteinExistence type="predicted"/>
<dbReference type="PATRIC" id="fig|54005.3.peg.1427"/>
<feature type="DNA-binding region" description="OmpR/PhoB-type" evidence="7">
    <location>
        <begin position="129"/>
        <end position="228"/>
    </location>
</feature>
<dbReference type="PANTHER" id="PTHR48111">
    <property type="entry name" value="REGULATOR OF RPOS"/>
    <property type="match status" value="1"/>
</dbReference>
<evidence type="ECO:0000256" key="4">
    <source>
        <dbReference type="ARBA" id="ARBA00023125"/>
    </source>
</evidence>
<dbReference type="PANTHER" id="PTHR48111:SF40">
    <property type="entry name" value="PHOSPHATE REGULON TRANSCRIPTIONAL REGULATORY PROTEIN PHOB"/>
    <property type="match status" value="1"/>
</dbReference>
<evidence type="ECO:0000313" key="11">
    <source>
        <dbReference type="Proteomes" id="UP000070174"/>
    </source>
</evidence>
<dbReference type="CDD" id="cd00383">
    <property type="entry name" value="trans_reg_C"/>
    <property type="match status" value="1"/>
</dbReference>
<feature type="domain" description="OmpR/PhoB-type" evidence="9">
    <location>
        <begin position="129"/>
        <end position="228"/>
    </location>
</feature>
<dbReference type="InterPro" id="IPR001867">
    <property type="entry name" value="OmpR/PhoB-type_DNA-bd"/>
</dbReference>
<dbReference type="SMART" id="SM00862">
    <property type="entry name" value="Trans_reg_C"/>
    <property type="match status" value="1"/>
</dbReference>
<keyword evidence="2" id="KW-0902">Two-component regulatory system</keyword>